<dbReference type="Proteomes" id="UP001596395">
    <property type="component" value="Unassembled WGS sequence"/>
</dbReference>
<feature type="region of interest" description="Disordered" evidence="1">
    <location>
        <begin position="245"/>
        <end position="269"/>
    </location>
</feature>
<organism evidence="3 4">
    <name type="scientific">Halorubellus litoreus</name>
    <dbReference type="NCBI Taxonomy" id="755308"/>
    <lineage>
        <taxon>Archaea</taxon>
        <taxon>Methanobacteriati</taxon>
        <taxon>Methanobacteriota</taxon>
        <taxon>Stenosarchaea group</taxon>
        <taxon>Halobacteria</taxon>
        <taxon>Halobacteriales</taxon>
        <taxon>Halorubellaceae</taxon>
        <taxon>Halorubellus</taxon>
    </lineage>
</organism>
<sequence length="269" mass="30094">MPTVDALVTHPVKSLDPMPVETADLVGGRLRYDREFALFDDDRELVNATREPALHRVRSSYDPETRTLTVREHDEPADEAVSFALDSERGDANAWFSEFLDYPVALVRDAGGGFVDRDYAKGPAVISTGTLEAIGDWFDLDPVNVRRRFRANVVVDAEPFWEDRLWTGEDEVVAFRIGDVEFEGAGCCARCVVPSRDPDTGDVIEDFQARFVERREATMPDWADADALDHYYQVMALSRVHESEDGGELAVGDDLEVVGKRPREDAPEA</sequence>
<dbReference type="InterPro" id="IPR005303">
    <property type="entry name" value="MOCOS_middle"/>
</dbReference>
<evidence type="ECO:0000313" key="3">
    <source>
        <dbReference type="EMBL" id="MFC6954171.1"/>
    </source>
</evidence>
<dbReference type="SUPFAM" id="SSF50800">
    <property type="entry name" value="PK beta-barrel domain-like"/>
    <property type="match status" value="1"/>
</dbReference>
<feature type="compositionally biased region" description="Acidic residues" evidence="1">
    <location>
        <begin position="245"/>
        <end position="256"/>
    </location>
</feature>
<reference evidence="3 4" key="1">
    <citation type="journal article" date="2019" name="Int. J. Syst. Evol. Microbiol.">
        <title>The Global Catalogue of Microorganisms (GCM) 10K type strain sequencing project: providing services to taxonomists for standard genome sequencing and annotation.</title>
        <authorList>
            <consortium name="The Broad Institute Genomics Platform"/>
            <consortium name="The Broad Institute Genome Sequencing Center for Infectious Disease"/>
            <person name="Wu L."/>
            <person name="Ma J."/>
        </authorList>
    </citation>
    <scope>NUCLEOTIDE SEQUENCE [LARGE SCALE GENOMIC DNA]</scope>
    <source>
        <strain evidence="3 4">GX26</strain>
    </source>
</reference>
<keyword evidence="4" id="KW-1185">Reference proteome</keyword>
<feature type="compositionally biased region" description="Basic and acidic residues" evidence="1">
    <location>
        <begin position="257"/>
        <end position="269"/>
    </location>
</feature>
<dbReference type="PROSITE" id="PS51340">
    <property type="entry name" value="MOSC"/>
    <property type="match status" value="1"/>
</dbReference>
<evidence type="ECO:0000313" key="4">
    <source>
        <dbReference type="Proteomes" id="UP001596395"/>
    </source>
</evidence>
<dbReference type="EMBL" id="JBHSXN010000003">
    <property type="protein sequence ID" value="MFC6954171.1"/>
    <property type="molecule type" value="Genomic_DNA"/>
</dbReference>
<dbReference type="Pfam" id="PF03473">
    <property type="entry name" value="MOSC"/>
    <property type="match status" value="1"/>
</dbReference>
<protein>
    <submittedName>
        <fullName evidence="3">MOSC domain-containing protein</fullName>
    </submittedName>
</protein>
<evidence type="ECO:0000259" key="2">
    <source>
        <dbReference type="PROSITE" id="PS51340"/>
    </source>
</evidence>
<feature type="domain" description="MOSC" evidence="2">
    <location>
        <begin position="75"/>
        <end position="258"/>
    </location>
</feature>
<dbReference type="AlphaFoldDB" id="A0ABD5VGH9"/>
<dbReference type="InterPro" id="IPR005302">
    <property type="entry name" value="MoCF_Sase_C"/>
</dbReference>
<proteinExistence type="predicted"/>
<dbReference type="RefSeq" id="WP_336351128.1">
    <property type="nucleotide sequence ID" value="NZ_JAZAQL010000003.1"/>
</dbReference>
<dbReference type="InterPro" id="IPR011037">
    <property type="entry name" value="Pyrv_Knase-like_insert_dom_sf"/>
</dbReference>
<comment type="caution">
    <text evidence="3">The sequence shown here is derived from an EMBL/GenBank/DDBJ whole genome shotgun (WGS) entry which is preliminary data.</text>
</comment>
<name>A0ABD5VGH9_9EURY</name>
<gene>
    <name evidence="3" type="ORF">ACFQGB_15010</name>
</gene>
<evidence type="ECO:0000256" key="1">
    <source>
        <dbReference type="SAM" id="MobiDB-lite"/>
    </source>
</evidence>
<dbReference type="Pfam" id="PF03476">
    <property type="entry name" value="MOSC_N"/>
    <property type="match status" value="1"/>
</dbReference>
<accession>A0ABD5VGH9</accession>
<dbReference type="SUPFAM" id="SSF141673">
    <property type="entry name" value="MOSC N-terminal domain-like"/>
    <property type="match status" value="1"/>
</dbReference>